<dbReference type="SUPFAM" id="SSF55781">
    <property type="entry name" value="GAF domain-like"/>
    <property type="match status" value="1"/>
</dbReference>
<protein>
    <submittedName>
        <fullName evidence="7">Pca regulon regulatory protein</fullName>
    </submittedName>
</protein>
<keyword evidence="2" id="KW-0238">DNA-binding</keyword>
<gene>
    <name evidence="7" type="primary">pcaR_2</name>
    <name evidence="6" type="ORF">TL5118_02774</name>
    <name evidence="7" type="ORF">TL5120_01133</name>
</gene>
<evidence type="ECO:0000313" key="6">
    <source>
        <dbReference type="EMBL" id="CUH68815.1"/>
    </source>
</evidence>
<evidence type="ECO:0000256" key="3">
    <source>
        <dbReference type="ARBA" id="ARBA00023163"/>
    </source>
</evidence>
<dbReference type="Pfam" id="PF09339">
    <property type="entry name" value="HTH_IclR"/>
    <property type="match status" value="1"/>
</dbReference>
<dbReference type="GO" id="GO:0003700">
    <property type="term" value="F:DNA-binding transcription factor activity"/>
    <property type="evidence" value="ECO:0007669"/>
    <property type="project" value="TreeGrafter"/>
</dbReference>
<dbReference type="PROSITE" id="PS51078">
    <property type="entry name" value="ICLR_ED"/>
    <property type="match status" value="1"/>
</dbReference>
<dbReference type="InterPro" id="IPR029016">
    <property type="entry name" value="GAF-like_dom_sf"/>
</dbReference>
<dbReference type="OrthoDB" id="9807558at2"/>
<dbReference type="AlphaFoldDB" id="A0A0P1FL22"/>
<dbReference type="InterPro" id="IPR036390">
    <property type="entry name" value="WH_DNA-bd_sf"/>
</dbReference>
<dbReference type="PANTHER" id="PTHR30136:SF33">
    <property type="entry name" value="TRANSCRIPTIONAL REGULATORY PROTEIN"/>
    <property type="match status" value="1"/>
</dbReference>
<feature type="domain" description="IclR-ED" evidence="5">
    <location>
        <begin position="75"/>
        <end position="251"/>
    </location>
</feature>
<keyword evidence="1" id="KW-0805">Transcription regulation</keyword>
<proteinExistence type="predicted"/>
<evidence type="ECO:0000313" key="9">
    <source>
        <dbReference type="Proteomes" id="UP000051887"/>
    </source>
</evidence>
<accession>A0A0P1FL22</accession>
<dbReference type="InterPro" id="IPR050707">
    <property type="entry name" value="HTH_MetabolicPath_Reg"/>
</dbReference>
<dbReference type="GO" id="GO:0045892">
    <property type="term" value="P:negative regulation of DNA-templated transcription"/>
    <property type="evidence" value="ECO:0007669"/>
    <property type="project" value="TreeGrafter"/>
</dbReference>
<dbReference type="Gene3D" id="1.10.10.10">
    <property type="entry name" value="Winged helix-like DNA-binding domain superfamily/Winged helix DNA-binding domain"/>
    <property type="match status" value="1"/>
</dbReference>
<evidence type="ECO:0000256" key="2">
    <source>
        <dbReference type="ARBA" id="ARBA00023125"/>
    </source>
</evidence>
<evidence type="ECO:0000313" key="8">
    <source>
        <dbReference type="Proteomes" id="UP000051086"/>
    </source>
</evidence>
<dbReference type="Gene3D" id="3.30.450.40">
    <property type="match status" value="1"/>
</dbReference>
<keyword evidence="3" id="KW-0804">Transcription</keyword>
<reference evidence="7 9" key="1">
    <citation type="submission" date="2015-09" db="EMBL/GenBank/DDBJ databases">
        <authorList>
            <consortium name="Swine Surveillance"/>
        </authorList>
    </citation>
    <scope>NUCLEOTIDE SEQUENCE [LARGE SCALE GENOMIC DNA]</scope>
    <source>
        <strain evidence="7 9">5120</strain>
    </source>
</reference>
<dbReference type="InterPro" id="IPR036388">
    <property type="entry name" value="WH-like_DNA-bd_sf"/>
</dbReference>
<dbReference type="InterPro" id="IPR014757">
    <property type="entry name" value="Tscrpt_reg_IclR_C"/>
</dbReference>
<dbReference type="SMART" id="SM00346">
    <property type="entry name" value="HTH_ICLR"/>
    <property type="match status" value="1"/>
</dbReference>
<dbReference type="Proteomes" id="UP000051887">
    <property type="component" value="Unassembled WGS sequence"/>
</dbReference>
<dbReference type="PROSITE" id="PS51077">
    <property type="entry name" value="HTH_ICLR"/>
    <property type="match status" value="1"/>
</dbReference>
<evidence type="ECO:0000313" key="7">
    <source>
        <dbReference type="EMBL" id="CUH71347.1"/>
    </source>
</evidence>
<dbReference type="Proteomes" id="UP000051086">
    <property type="component" value="Unassembled WGS sequence"/>
</dbReference>
<organism evidence="7 9">
    <name type="scientific">Thalassovita autumnalis</name>
    <dbReference type="NCBI Taxonomy" id="2072972"/>
    <lineage>
        <taxon>Bacteria</taxon>
        <taxon>Pseudomonadati</taxon>
        <taxon>Pseudomonadota</taxon>
        <taxon>Alphaproteobacteria</taxon>
        <taxon>Rhodobacterales</taxon>
        <taxon>Roseobacteraceae</taxon>
        <taxon>Thalassovita</taxon>
    </lineage>
</organism>
<sequence length="259" mass="28506">MMGSDEKDRKFATTLARGLSVLRAFRASDDGLTHTQIAERTGLPKPTLTRLTYTLSQLGYLSHAGRNDKFRLGPSVLLLGSVAQVSISFVEMASEAMQKLADSSGTLALIAMQDADRMMLARTWRPQNTASIWLEPGHRLDLFGSSSGLATLAAMGEEQFAALSPTEDQRAMRQRGYEQLLERGFVITPADTQYTRRIHAVSVPFFAGEYGAPVSFTCGALPKDLDLERMEQEVGPALRDLVRDLERRTGRAPTLARRG</sequence>
<keyword evidence="8" id="KW-1185">Reference proteome</keyword>
<reference evidence="6 8" key="2">
    <citation type="submission" date="2015-09" db="EMBL/GenBank/DDBJ databases">
        <authorList>
            <person name="Rodrigo-Torres L."/>
            <person name="Arahal D.R."/>
        </authorList>
    </citation>
    <scope>NUCLEOTIDE SEQUENCE [LARGE SCALE GENOMIC DNA]</scope>
    <source>
        <strain evidence="6 8">CECT 5118</strain>
    </source>
</reference>
<dbReference type="RefSeq" id="WP_106404219.1">
    <property type="nucleotide sequence ID" value="NZ_CYSC01000020.1"/>
</dbReference>
<dbReference type="EMBL" id="CYSB01000036">
    <property type="protein sequence ID" value="CUH68815.1"/>
    <property type="molecule type" value="Genomic_DNA"/>
</dbReference>
<dbReference type="SUPFAM" id="SSF46785">
    <property type="entry name" value="Winged helix' DNA-binding domain"/>
    <property type="match status" value="1"/>
</dbReference>
<evidence type="ECO:0000259" key="4">
    <source>
        <dbReference type="PROSITE" id="PS51077"/>
    </source>
</evidence>
<dbReference type="InterPro" id="IPR005471">
    <property type="entry name" value="Tscrpt_reg_IclR_N"/>
</dbReference>
<dbReference type="PANTHER" id="PTHR30136">
    <property type="entry name" value="HELIX-TURN-HELIX TRANSCRIPTIONAL REGULATOR, ICLR FAMILY"/>
    <property type="match status" value="1"/>
</dbReference>
<feature type="domain" description="HTH iclR-type" evidence="4">
    <location>
        <begin position="12"/>
        <end position="74"/>
    </location>
</feature>
<evidence type="ECO:0000256" key="1">
    <source>
        <dbReference type="ARBA" id="ARBA00023015"/>
    </source>
</evidence>
<name>A0A0P1FL22_9RHOB</name>
<dbReference type="GO" id="GO:0003677">
    <property type="term" value="F:DNA binding"/>
    <property type="evidence" value="ECO:0007669"/>
    <property type="project" value="UniProtKB-KW"/>
</dbReference>
<evidence type="ECO:0000259" key="5">
    <source>
        <dbReference type="PROSITE" id="PS51078"/>
    </source>
</evidence>
<dbReference type="EMBL" id="CYSC01000020">
    <property type="protein sequence ID" value="CUH71347.1"/>
    <property type="molecule type" value="Genomic_DNA"/>
</dbReference>